<evidence type="ECO:0000313" key="4">
    <source>
        <dbReference type="Proteomes" id="UP000218944"/>
    </source>
</evidence>
<dbReference type="InterPro" id="IPR016181">
    <property type="entry name" value="Acyl_CoA_acyltransferase"/>
</dbReference>
<protein>
    <submittedName>
        <fullName evidence="3">GNAT family N-acetyltransferase</fullName>
    </submittedName>
</protein>
<dbReference type="PANTHER" id="PTHR43441:SF10">
    <property type="entry name" value="ACETYLTRANSFERASE"/>
    <property type="match status" value="1"/>
</dbReference>
<feature type="region of interest" description="Disordered" evidence="1">
    <location>
        <begin position="171"/>
        <end position="200"/>
    </location>
</feature>
<sequence length="200" mass="21497">MREHIEASSELSLRPWAATDAAAVTEAFAEPLMRWQLPRPVDSPADARRWLADRRERWATGSDFCFAVVDRRDTVLGGVTVGSIDLRHGVGRVSYWTTAPARGRGVATHGCRALADWAFGDLGLFRLELGHRVGNRASCRVAGAAGFAVEGLQRQKLRYDGVRYDVETHARLASDPAPADGTPGQTLGGPPGRTVGGPPG</sequence>
<name>A0A2A2D8P1_9ACTN</name>
<comment type="caution">
    <text evidence="3">The sequence shown here is derived from an EMBL/GenBank/DDBJ whole genome shotgun (WGS) entry which is preliminary data.</text>
</comment>
<dbReference type="GO" id="GO:0005737">
    <property type="term" value="C:cytoplasm"/>
    <property type="evidence" value="ECO:0007669"/>
    <property type="project" value="TreeGrafter"/>
</dbReference>
<dbReference type="AlphaFoldDB" id="A0A2A2D8P1"/>
<accession>A0A2A2D8P1</accession>
<evidence type="ECO:0000313" key="3">
    <source>
        <dbReference type="EMBL" id="PAU47682.1"/>
    </source>
</evidence>
<gene>
    <name evidence="3" type="ORF">CK936_17325</name>
</gene>
<evidence type="ECO:0000256" key="1">
    <source>
        <dbReference type="SAM" id="MobiDB-lite"/>
    </source>
</evidence>
<dbReference type="PANTHER" id="PTHR43441">
    <property type="entry name" value="RIBOSOMAL-PROTEIN-SERINE ACETYLTRANSFERASE"/>
    <property type="match status" value="1"/>
</dbReference>
<dbReference type="PROSITE" id="PS51186">
    <property type="entry name" value="GNAT"/>
    <property type="match status" value="1"/>
</dbReference>
<keyword evidence="4" id="KW-1185">Reference proteome</keyword>
<dbReference type="InterPro" id="IPR051908">
    <property type="entry name" value="Ribosomal_N-acetyltransferase"/>
</dbReference>
<dbReference type="Pfam" id="PF13302">
    <property type="entry name" value="Acetyltransf_3"/>
    <property type="match status" value="1"/>
</dbReference>
<dbReference type="SUPFAM" id="SSF55729">
    <property type="entry name" value="Acyl-CoA N-acyltransferases (Nat)"/>
    <property type="match status" value="1"/>
</dbReference>
<feature type="domain" description="N-acetyltransferase" evidence="2">
    <location>
        <begin position="11"/>
        <end position="169"/>
    </location>
</feature>
<dbReference type="Gene3D" id="3.40.630.30">
    <property type="match status" value="1"/>
</dbReference>
<reference evidence="3 4" key="1">
    <citation type="submission" date="2017-08" db="EMBL/GenBank/DDBJ databases">
        <title>Genome sequence of Streptomyces albireticuli NRRL B-1670.</title>
        <authorList>
            <person name="Graham D.E."/>
            <person name="Mahan K.M."/>
            <person name="Klingeman D.M."/>
            <person name="Hettich R.L."/>
            <person name="Parry R.J."/>
            <person name="Spain J.C."/>
        </authorList>
    </citation>
    <scope>NUCLEOTIDE SEQUENCE [LARGE SCALE GENOMIC DNA]</scope>
    <source>
        <strain evidence="3 4">NRRL B-1670</strain>
    </source>
</reference>
<keyword evidence="3" id="KW-0808">Transferase</keyword>
<dbReference type="RefSeq" id="WP_095581873.1">
    <property type="nucleotide sequence ID" value="NZ_JAJQQS010000015.1"/>
</dbReference>
<dbReference type="GO" id="GO:1990189">
    <property type="term" value="F:protein N-terminal-serine acetyltransferase activity"/>
    <property type="evidence" value="ECO:0007669"/>
    <property type="project" value="TreeGrafter"/>
</dbReference>
<proteinExistence type="predicted"/>
<dbReference type="GO" id="GO:0008999">
    <property type="term" value="F:protein-N-terminal-alanine acetyltransferase activity"/>
    <property type="evidence" value="ECO:0007669"/>
    <property type="project" value="TreeGrafter"/>
</dbReference>
<feature type="compositionally biased region" description="Gly residues" evidence="1">
    <location>
        <begin position="186"/>
        <end position="200"/>
    </location>
</feature>
<dbReference type="EMBL" id="NSJV01000345">
    <property type="protein sequence ID" value="PAU47682.1"/>
    <property type="molecule type" value="Genomic_DNA"/>
</dbReference>
<organism evidence="3 4">
    <name type="scientific">Streptomyces albireticuli</name>
    <dbReference type="NCBI Taxonomy" id="1940"/>
    <lineage>
        <taxon>Bacteria</taxon>
        <taxon>Bacillati</taxon>
        <taxon>Actinomycetota</taxon>
        <taxon>Actinomycetes</taxon>
        <taxon>Kitasatosporales</taxon>
        <taxon>Streptomycetaceae</taxon>
        <taxon>Streptomyces</taxon>
    </lineage>
</organism>
<dbReference type="Proteomes" id="UP000218944">
    <property type="component" value="Unassembled WGS sequence"/>
</dbReference>
<evidence type="ECO:0000259" key="2">
    <source>
        <dbReference type="PROSITE" id="PS51186"/>
    </source>
</evidence>
<dbReference type="InterPro" id="IPR000182">
    <property type="entry name" value="GNAT_dom"/>
</dbReference>